<evidence type="ECO:0000313" key="1">
    <source>
        <dbReference type="EMBL" id="KAK1116455.1"/>
    </source>
</evidence>
<dbReference type="EMBL" id="JAHYIQ010000074">
    <property type="protein sequence ID" value="KAK1116455.1"/>
    <property type="molecule type" value="Genomic_DNA"/>
</dbReference>
<dbReference type="Proteomes" id="UP001177670">
    <property type="component" value="Unassembled WGS sequence"/>
</dbReference>
<keyword evidence="2" id="KW-1185">Reference proteome</keyword>
<organism evidence="1 2">
    <name type="scientific">Melipona bicolor</name>
    <dbReference type="NCBI Taxonomy" id="60889"/>
    <lineage>
        <taxon>Eukaryota</taxon>
        <taxon>Metazoa</taxon>
        <taxon>Ecdysozoa</taxon>
        <taxon>Arthropoda</taxon>
        <taxon>Hexapoda</taxon>
        <taxon>Insecta</taxon>
        <taxon>Pterygota</taxon>
        <taxon>Neoptera</taxon>
        <taxon>Endopterygota</taxon>
        <taxon>Hymenoptera</taxon>
        <taxon>Apocrita</taxon>
        <taxon>Aculeata</taxon>
        <taxon>Apoidea</taxon>
        <taxon>Anthophila</taxon>
        <taxon>Apidae</taxon>
        <taxon>Melipona</taxon>
    </lineage>
</organism>
<sequence length="221" mass="24537">MHASDLDEFQPVFSCCLFLGLGLGSSRILAWHGYADKSRLTARFRVPWRLTHRTQSQNQVDHARNSILPQFPSGILSVPLFSFKKKTTLELDVCLKSAGDMGTLTDRARLCDISGPSCNSFPHKRVGDLVSTYLPSLCVNLHQLRREVSVGSPPVTPGSFSRYHEEYYLQKKREADDTLSLKPKGKKAMIFEGAGSKREEEEGVVRGNVLFSCGKADSVSS</sequence>
<reference evidence="1" key="1">
    <citation type="submission" date="2021-10" db="EMBL/GenBank/DDBJ databases">
        <title>Melipona bicolor Genome sequencing and assembly.</title>
        <authorList>
            <person name="Araujo N.S."/>
            <person name="Arias M.C."/>
        </authorList>
    </citation>
    <scope>NUCLEOTIDE SEQUENCE</scope>
    <source>
        <strain evidence="1">USP_2M_L1-L4_2017</strain>
        <tissue evidence="1">Whole body</tissue>
    </source>
</reference>
<name>A0AA40FCI4_9HYME</name>
<comment type="caution">
    <text evidence="1">The sequence shown here is derived from an EMBL/GenBank/DDBJ whole genome shotgun (WGS) entry which is preliminary data.</text>
</comment>
<accession>A0AA40FCI4</accession>
<evidence type="ECO:0000313" key="2">
    <source>
        <dbReference type="Proteomes" id="UP001177670"/>
    </source>
</evidence>
<proteinExistence type="predicted"/>
<dbReference type="AlphaFoldDB" id="A0AA40FCI4"/>
<protein>
    <submittedName>
        <fullName evidence="1">Uncharacterized protein</fullName>
    </submittedName>
</protein>
<gene>
    <name evidence="1" type="ORF">K0M31_019043</name>
</gene>